<dbReference type="CDD" id="cd06225">
    <property type="entry name" value="HAMP"/>
    <property type="match status" value="1"/>
</dbReference>
<dbReference type="Pfam" id="PF13426">
    <property type="entry name" value="PAS_9"/>
    <property type="match status" value="1"/>
</dbReference>
<dbReference type="InterPro" id="IPR004089">
    <property type="entry name" value="MCPsignal_dom"/>
</dbReference>
<dbReference type="PANTHER" id="PTHR43531:SF11">
    <property type="entry name" value="METHYL-ACCEPTING CHEMOTAXIS PROTEIN 3"/>
    <property type="match status" value="1"/>
</dbReference>
<dbReference type="SUPFAM" id="SSF158472">
    <property type="entry name" value="HAMP domain-like"/>
    <property type="match status" value="1"/>
</dbReference>
<dbReference type="InterPro" id="IPR033462">
    <property type="entry name" value="Cache_3-Cache_2"/>
</dbReference>
<evidence type="ECO:0000313" key="11">
    <source>
        <dbReference type="Proteomes" id="UP000268844"/>
    </source>
</evidence>
<dbReference type="SUPFAM" id="SSF55785">
    <property type="entry name" value="PYP-like sensor domain (PAS domain)"/>
    <property type="match status" value="1"/>
</dbReference>
<dbReference type="Pfam" id="PF00015">
    <property type="entry name" value="MCPsignal"/>
    <property type="match status" value="1"/>
</dbReference>
<dbReference type="InterPro" id="IPR000700">
    <property type="entry name" value="PAS-assoc_C"/>
</dbReference>
<evidence type="ECO:0000256" key="1">
    <source>
        <dbReference type="ARBA" id="ARBA00004370"/>
    </source>
</evidence>
<evidence type="ECO:0000259" key="6">
    <source>
        <dbReference type="PROSITE" id="PS50111"/>
    </source>
</evidence>
<dbReference type="Proteomes" id="UP000268844">
    <property type="component" value="Unassembled WGS sequence"/>
</dbReference>
<evidence type="ECO:0000256" key="4">
    <source>
        <dbReference type="PROSITE-ProRule" id="PRU00284"/>
    </source>
</evidence>
<evidence type="ECO:0000313" key="10">
    <source>
        <dbReference type="EMBL" id="VDS05886.1"/>
    </source>
</evidence>
<dbReference type="SMART" id="SM00304">
    <property type="entry name" value="HAMP"/>
    <property type="match status" value="2"/>
</dbReference>
<feature type="domain" description="HAMP" evidence="9">
    <location>
        <begin position="223"/>
        <end position="276"/>
    </location>
</feature>
<dbReference type="InterPro" id="IPR001610">
    <property type="entry name" value="PAC"/>
</dbReference>
<keyword evidence="5" id="KW-1133">Transmembrane helix</keyword>
<evidence type="ECO:0000259" key="9">
    <source>
        <dbReference type="PROSITE" id="PS50885"/>
    </source>
</evidence>
<dbReference type="Pfam" id="PF17201">
    <property type="entry name" value="Cache_3-Cache_2"/>
    <property type="match status" value="1"/>
</dbReference>
<evidence type="ECO:0000256" key="2">
    <source>
        <dbReference type="ARBA" id="ARBA00022500"/>
    </source>
</evidence>
<dbReference type="PROSITE" id="PS50885">
    <property type="entry name" value="HAMP"/>
    <property type="match status" value="2"/>
</dbReference>
<keyword evidence="11" id="KW-1185">Reference proteome</keyword>
<proteinExistence type="inferred from homology"/>
<dbReference type="CDD" id="cd11386">
    <property type="entry name" value="MCP_signal"/>
    <property type="match status" value="1"/>
</dbReference>
<keyword evidence="5" id="KW-0812">Transmembrane</keyword>
<gene>
    <name evidence="10" type="primary">tap_6</name>
    <name evidence="10" type="ORF">DEVEQU_03032</name>
</gene>
<dbReference type="GO" id="GO:0007165">
    <property type="term" value="P:signal transduction"/>
    <property type="evidence" value="ECO:0007669"/>
    <property type="project" value="UniProtKB-KW"/>
</dbReference>
<dbReference type="PANTHER" id="PTHR43531">
    <property type="entry name" value="PROTEIN ICFG"/>
    <property type="match status" value="1"/>
</dbReference>
<dbReference type="PRINTS" id="PR00260">
    <property type="entry name" value="CHEMTRNSDUCR"/>
</dbReference>
<evidence type="ECO:0000256" key="3">
    <source>
        <dbReference type="ARBA" id="ARBA00029447"/>
    </source>
</evidence>
<comment type="subcellular location">
    <subcellularLocation>
        <location evidence="1">Membrane</location>
    </subcellularLocation>
</comment>
<comment type="similarity">
    <text evidence="3">Belongs to the methyl-accepting chemotaxis (MCP) protein family.</text>
</comment>
<dbReference type="OrthoDB" id="8320983at2"/>
<feature type="domain" description="HAMP" evidence="9">
    <location>
        <begin position="404"/>
        <end position="456"/>
    </location>
</feature>
<dbReference type="Pfam" id="PF00672">
    <property type="entry name" value="HAMP"/>
    <property type="match status" value="2"/>
</dbReference>
<dbReference type="SMART" id="SM00086">
    <property type="entry name" value="PAC"/>
    <property type="match status" value="1"/>
</dbReference>
<dbReference type="PROSITE" id="PS50111">
    <property type="entry name" value="CHEMOTAXIS_TRANSDUC_2"/>
    <property type="match status" value="1"/>
</dbReference>
<dbReference type="InterPro" id="IPR051310">
    <property type="entry name" value="MCP_chemotaxis"/>
</dbReference>
<keyword evidence="4" id="KW-0807">Transducer</keyword>
<evidence type="ECO:0000256" key="5">
    <source>
        <dbReference type="SAM" id="Phobius"/>
    </source>
</evidence>
<sequence>MGTFLSNLRLTFAIPAMTIAALAAAMLAVIAGLYLSLSGTVQRDTDAAVMTSTRVAAQILQVNLPSLDVVLDEPGEVTGLSAQRMPRFRTHDVIDTVSRVAGQGAAIYVFDPEVSPDFLVGSTSLVLSSGERAVDRAIPAGSALFDTLMAGSAVQVADQIEAKRYLMRYQPIATADGKVIGALLIAVDRTPLEAVLGQSMLVLGATALLALVLIALVALMVARGLIRPIPQLAKAMDAIAGGELDCEVPYLHVRNEVGAMARSVEIFRTNALEKAALDERARHHLAEAADHTGQLQAIGRSQIVAEFHLDGTVISANENFLRLLGYGAADVVGQPNALFLFNADPKSVSYIQFWTELAEGTFKSGEYRRRTRDGREVWIQSTFTPIADAEGRAYKVVQFATDVTARKQSVAAIGQGLKTLASGDLTHTIDTPFPAEFEDLRMALNGTVERFADVVGQLRMTTRSLRTASGELLSGANDLSERTTRQAATIEQTSAAMEELAATVASNAGMAEEAARKAETVSAVAQESRAVMEEATGAMARITASSQKISNVIGLIDDIAFQTNLLALNASVEAARAGDAGKGFAVVAVEVRRLAQSAAQASNEVKALVEQSGTEVTGGAQLVVEAGDRLRAVLEAAQENSALVRAITQASREQASAIEEVNMAVRTLDQMTQHNASLVEETNSVIAQTEGQTQALDRIVDVFRLDEDKQMPKQRAAA</sequence>
<dbReference type="GO" id="GO:0016020">
    <property type="term" value="C:membrane"/>
    <property type="evidence" value="ECO:0007669"/>
    <property type="project" value="UniProtKB-SubCell"/>
</dbReference>
<feature type="domain" description="Methyl-accepting transducer" evidence="6">
    <location>
        <begin position="461"/>
        <end position="690"/>
    </location>
</feature>
<dbReference type="PROSITE" id="PS50112">
    <property type="entry name" value="PAS"/>
    <property type="match status" value="1"/>
</dbReference>
<dbReference type="EMBL" id="UZWD01000038">
    <property type="protein sequence ID" value="VDS05886.1"/>
    <property type="molecule type" value="Genomic_DNA"/>
</dbReference>
<dbReference type="NCBIfam" id="TIGR00229">
    <property type="entry name" value="sensory_box"/>
    <property type="match status" value="1"/>
</dbReference>
<dbReference type="PROSITE" id="PS50113">
    <property type="entry name" value="PAC"/>
    <property type="match status" value="1"/>
</dbReference>
<reference evidence="10 11" key="1">
    <citation type="submission" date="2018-12" db="EMBL/GenBank/DDBJ databases">
        <authorList>
            <person name="Criscuolo A."/>
        </authorList>
    </citation>
    <scope>NUCLEOTIDE SEQUENCE [LARGE SCALE GENOMIC DNA]</scope>
    <source>
        <strain evidence="10">ACIP1116281</strain>
    </source>
</reference>
<dbReference type="SUPFAM" id="SSF58104">
    <property type="entry name" value="Methyl-accepting chemotaxis protein (MCP) signaling domain"/>
    <property type="match status" value="1"/>
</dbReference>
<keyword evidence="5" id="KW-0472">Membrane</keyword>
<dbReference type="Gene3D" id="1.10.8.500">
    <property type="entry name" value="HAMP domain in histidine kinase"/>
    <property type="match status" value="1"/>
</dbReference>
<dbReference type="AlphaFoldDB" id="A0A447IEI9"/>
<dbReference type="SMART" id="SM00283">
    <property type="entry name" value="MA"/>
    <property type="match status" value="1"/>
</dbReference>
<dbReference type="RefSeq" id="WP_126151416.1">
    <property type="nucleotide sequence ID" value="NZ_JBHTMH010000004.1"/>
</dbReference>
<accession>A0A447IEI9</accession>
<dbReference type="FunFam" id="1.10.287.950:FF:000001">
    <property type="entry name" value="Methyl-accepting chemotaxis sensory transducer"/>
    <property type="match status" value="1"/>
</dbReference>
<dbReference type="InterPro" id="IPR035965">
    <property type="entry name" value="PAS-like_dom_sf"/>
</dbReference>
<organism evidence="10 11">
    <name type="scientific">Devosia equisanguinis</name>
    <dbReference type="NCBI Taxonomy" id="2490941"/>
    <lineage>
        <taxon>Bacteria</taxon>
        <taxon>Pseudomonadati</taxon>
        <taxon>Pseudomonadota</taxon>
        <taxon>Alphaproteobacteria</taxon>
        <taxon>Hyphomicrobiales</taxon>
        <taxon>Devosiaceae</taxon>
        <taxon>Devosia</taxon>
    </lineage>
</organism>
<dbReference type="Gene3D" id="1.10.287.950">
    <property type="entry name" value="Methyl-accepting chemotaxis protein"/>
    <property type="match status" value="1"/>
</dbReference>
<feature type="domain" description="PAS" evidence="7">
    <location>
        <begin position="310"/>
        <end position="344"/>
    </location>
</feature>
<dbReference type="InterPro" id="IPR000014">
    <property type="entry name" value="PAS"/>
</dbReference>
<feature type="transmembrane region" description="Helical" evidence="5">
    <location>
        <begin position="201"/>
        <end position="226"/>
    </location>
</feature>
<dbReference type="GO" id="GO:0006935">
    <property type="term" value="P:chemotaxis"/>
    <property type="evidence" value="ECO:0007669"/>
    <property type="project" value="UniProtKB-KW"/>
</dbReference>
<evidence type="ECO:0000259" key="7">
    <source>
        <dbReference type="PROSITE" id="PS50112"/>
    </source>
</evidence>
<dbReference type="InterPro" id="IPR004090">
    <property type="entry name" value="Chemotax_Me-accpt_rcpt"/>
</dbReference>
<feature type="transmembrane region" description="Helical" evidence="5">
    <location>
        <begin position="12"/>
        <end position="35"/>
    </location>
</feature>
<dbReference type="CDD" id="cd00130">
    <property type="entry name" value="PAS"/>
    <property type="match status" value="1"/>
</dbReference>
<name>A0A447IEI9_9HYPH</name>
<evidence type="ECO:0000259" key="8">
    <source>
        <dbReference type="PROSITE" id="PS50113"/>
    </source>
</evidence>
<protein>
    <submittedName>
        <fullName evidence="10">Methyl-accepting chemotaxis protein IV</fullName>
    </submittedName>
</protein>
<dbReference type="InterPro" id="IPR003660">
    <property type="entry name" value="HAMP_dom"/>
</dbReference>
<feature type="domain" description="PAC" evidence="8">
    <location>
        <begin position="363"/>
        <end position="415"/>
    </location>
</feature>
<keyword evidence="2" id="KW-0145">Chemotaxis</keyword>
<dbReference type="Gene3D" id="3.30.450.20">
    <property type="entry name" value="PAS domain"/>
    <property type="match status" value="1"/>
</dbReference>
<dbReference type="GO" id="GO:0004888">
    <property type="term" value="F:transmembrane signaling receptor activity"/>
    <property type="evidence" value="ECO:0007669"/>
    <property type="project" value="InterPro"/>
</dbReference>